<feature type="region of interest" description="Disordered" evidence="2">
    <location>
        <begin position="181"/>
        <end position="200"/>
    </location>
</feature>
<dbReference type="InterPro" id="IPR001841">
    <property type="entry name" value="Znf_RING"/>
</dbReference>
<organism evidence="4 5">
    <name type="scientific">Brassica carinata</name>
    <name type="common">Ethiopian mustard</name>
    <name type="synonym">Abyssinian cabbage</name>
    <dbReference type="NCBI Taxonomy" id="52824"/>
    <lineage>
        <taxon>Eukaryota</taxon>
        <taxon>Viridiplantae</taxon>
        <taxon>Streptophyta</taxon>
        <taxon>Embryophyta</taxon>
        <taxon>Tracheophyta</taxon>
        <taxon>Spermatophyta</taxon>
        <taxon>Magnoliopsida</taxon>
        <taxon>eudicotyledons</taxon>
        <taxon>Gunneridae</taxon>
        <taxon>Pentapetalae</taxon>
        <taxon>rosids</taxon>
        <taxon>malvids</taxon>
        <taxon>Brassicales</taxon>
        <taxon>Brassicaceae</taxon>
        <taxon>Brassiceae</taxon>
        <taxon>Brassica</taxon>
    </lineage>
</organism>
<comment type="caution">
    <text evidence="4">The sequence shown here is derived from an EMBL/GenBank/DDBJ whole genome shotgun (WGS) entry which is preliminary data.</text>
</comment>
<dbReference type="OrthoDB" id="1938835at2759"/>
<dbReference type="Gene3D" id="3.30.40.10">
    <property type="entry name" value="Zinc/RING finger domain, C3HC4 (zinc finger)"/>
    <property type="match status" value="1"/>
</dbReference>
<sequence>MGNACCVAPRDKMVLLPNSSAAAETERRHSPTWSFRWDNNRGRVAGEDTSLCWLSDGFSRNDVSDIKSDFVSSQGSPLHSLALQKSPSSDLSFPRNSSMDTVFEQKENASTESAAPSYPSPAQSSHSLASQPSSFPTSPLPSQSYYHPASSSTLYPTQRPRLSKQVSDGQIFGMNSLSRSSITEEVQGTPLRCNSSQSGPSEGWSLQAFSEMMSSSRSTEPLSYDKDCFGLERDKIGHHSNRMSNHHQQSCGACYRPLSEKSLWSSQKIFMTNELSVSAILACGHVYHGECLEQMTPEIDKFDPSCPICTLGEKKTAKLSEKALKVEMDLKARHNKRLRNRVLDCDDFVMFDDSHSSAAAAAGKSPKLVSSSSAKSYSAKPFLARHFSFGSSKSTKENLPVKKKGFFWTNSSKI</sequence>
<protein>
    <recommendedName>
        <fullName evidence="3">RING-type domain-containing protein</fullName>
    </recommendedName>
</protein>
<dbReference type="Proteomes" id="UP000886595">
    <property type="component" value="Unassembled WGS sequence"/>
</dbReference>
<keyword evidence="1" id="KW-0479">Metal-binding</keyword>
<feature type="compositionally biased region" description="Low complexity" evidence="2">
    <location>
        <begin position="110"/>
        <end position="136"/>
    </location>
</feature>
<feature type="domain" description="RING-type" evidence="3">
    <location>
        <begin position="251"/>
        <end position="310"/>
    </location>
</feature>
<evidence type="ECO:0000256" key="2">
    <source>
        <dbReference type="SAM" id="MobiDB-lite"/>
    </source>
</evidence>
<reference evidence="4 5" key="1">
    <citation type="submission" date="2020-02" db="EMBL/GenBank/DDBJ databases">
        <authorList>
            <person name="Ma Q."/>
            <person name="Huang Y."/>
            <person name="Song X."/>
            <person name="Pei D."/>
        </authorList>
    </citation>
    <scope>NUCLEOTIDE SEQUENCE [LARGE SCALE GENOMIC DNA]</scope>
    <source>
        <strain evidence="4">Sxm20200214</strain>
        <tissue evidence="4">Leaf</tissue>
    </source>
</reference>
<accession>A0A8X7VX29</accession>
<gene>
    <name evidence="4" type="ORF">Bca52824_012244</name>
</gene>
<evidence type="ECO:0000313" key="5">
    <source>
        <dbReference type="Proteomes" id="UP000886595"/>
    </source>
</evidence>
<dbReference type="PANTHER" id="PTHR31150:SF29">
    <property type="entry name" value="RING FINGER FAMILY PROTEIN"/>
    <property type="match status" value="1"/>
</dbReference>
<dbReference type="PROSITE" id="PS50089">
    <property type="entry name" value="ZF_RING_2"/>
    <property type="match status" value="1"/>
</dbReference>
<evidence type="ECO:0000259" key="3">
    <source>
        <dbReference type="PROSITE" id="PS50089"/>
    </source>
</evidence>
<dbReference type="AlphaFoldDB" id="A0A8X7VX29"/>
<dbReference type="EMBL" id="JAAMPC010000003">
    <property type="protein sequence ID" value="KAG2319031.1"/>
    <property type="molecule type" value="Genomic_DNA"/>
</dbReference>
<feature type="region of interest" description="Disordered" evidence="2">
    <location>
        <begin position="106"/>
        <end position="166"/>
    </location>
</feature>
<keyword evidence="5" id="KW-1185">Reference proteome</keyword>
<name>A0A8X7VX29_BRACI</name>
<keyword evidence="1" id="KW-0863">Zinc-finger</keyword>
<dbReference type="InterPro" id="IPR013083">
    <property type="entry name" value="Znf_RING/FYVE/PHD"/>
</dbReference>
<feature type="compositionally biased region" description="Polar residues" evidence="2">
    <location>
        <begin position="140"/>
        <end position="156"/>
    </location>
</feature>
<proteinExistence type="predicted"/>
<dbReference type="SUPFAM" id="SSF57850">
    <property type="entry name" value="RING/U-box"/>
    <property type="match status" value="1"/>
</dbReference>
<dbReference type="PANTHER" id="PTHR31150">
    <property type="entry name" value="EXPRESSED PROTEIN"/>
    <property type="match status" value="1"/>
</dbReference>
<keyword evidence="1" id="KW-0862">Zinc</keyword>
<dbReference type="GO" id="GO:0008270">
    <property type="term" value="F:zinc ion binding"/>
    <property type="evidence" value="ECO:0007669"/>
    <property type="project" value="UniProtKB-KW"/>
</dbReference>
<evidence type="ECO:0000313" key="4">
    <source>
        <dbReference type="EMBL" id="KAG2319031.1"/>
    </source>
</evidence>
<evidence type="ECO:0000256" key="1">
    <source>
        <dbReference type="PROSITE-ProRule" id="PRU00175"/>
    </source>
</evidence>